<feature type="transmembrane region" description="Helical" evidence="5">
    <location>
        <begin position="7"/>
        <end position="34"/>
    </location>
</feature>
<dbReference type="InterPro" id="IPR045053">
    <property type="entry name" value="MAN-like"/>
</dbReference>
<evidence type="ECO:0000313" key="8">
    <source>
        <dbReference type="Proteomes" id="UP000718451"/>
    </source>
</evidence>
<dbReference type="PROSITE" id="PS51724">
    <property type="entry name" value="SPOR"/>
    <property type="match status" value="1"/>
</dbReference>
<evidence type="ECO:0000259" key="6">
    <source>
        <dbReference type="PROSITE" id="PS51724"/>
    </source>
</evidence>
<organism evidence="7 8">
    <name type="scientific">Croceivirga thetidis</name>
    <dbReference type="NCBI Taxonomy" id="2721623"/>
    <lineage>
        <taxon>Bacteria</taxon>
        <taxon>Pseudomonadati</taxon>
        <taxon>Bacteroidota</taxon>
        <taxon>Flavobacteriia</taxon>
        <taxon>Flavobacteriales</taxon>
        <taxon>Flavobacteriaceae</taxon>
        <taxon>Croceivirga</taxon>
    </lineage>
</organism>
<keyword evidence="8" id="KW-1185">Reference proteome</keyword>
<dbReference type="InterPro" id="IPR007730">
    <property type="entry name" value="SPOR-like_dom"/>
</dbReference>
<dbReference type="Pfam" id="PF00150">
    <property type="entry name" value="Cellulase"/>
    <property type="match status" value="1"/>
</dbReference>
<keyword evidence="5" id="KW-0812">Transmembrane</keyword>
<dbReference type="PANTHER" id="PTHR31451">
    <property type="match status" value="1"/>
</dbReference>
<dbReference type="InterPro" id="IPR036680">
    <property type="entry name" value="SPOR-like_sf"/>
</dbReference>
<name>A0ABX1GPM1_9FLAO</name>
<proteinExistence type="predicted"/>
<dbReference type="Pfam" id="PF05036">
    <property type="entry name" value="SPOR"/>
    <property type="match status" value="1"/>
</dbReference>
<dbReference type="SUPFAM" id="SSF51445">
    <property type="entry name" value="(Trans)glycosidases"/>
    <property type="match status" value="1"/>
</dbReference>
<evidence type="ECO:0000256" key="3">
    <source>
        <dbReference type="ARBA" id="ARBA00022801"/>
    </source>
</evidence>
<dbReference type="Gene3D" id="3.30.70.1070">
    <property type="entry name" value="Sporulation related repeat"/>
    <property type="match status" value="1"/>
</dbReference>
<evidence type="ECO:0000256" key="2">
    <source>
        <dbReference type="ARBA" id="ARBA00012706"/>
    </source>
</evidence>
<dbReference type="InterPro" id="IPR017853">
    <property type="entry name" value="GH"/>
</dbReference>
<evidence type="ECO:0000313" key="7">
    <source>
        <dbReference type="EMBL" id="NKI30717.1"/>
    </source>
</evidence>
<comment type="catalytic activity">
    <reaction evidence="1">
        <text>Random hydrolysis of (1-&gt;4)-beta-D-mannosidic linkages in mannans, galactomannans and glucomannans.</text>
        <dbReference type="EC" id="3.2.1.78"/>
    </reaction>
</comment>
<dbReference type="InterPro" id="IPR001547">
    <property type="entry name" value="Glyco_hydro_5"/>
</dbReference>
<protein>
    <recommendedName>
        <fullName evidence="2">mannan endo-1,4-beta-mannosidase</fullName>
        <ecNumber evidence="2">3.2.1.78</ecNumber>
    </recommendedName>
</protein>
<dbReference type="Proteomes" id="UP000718451">
    <property type="component" value="Unassembled WGS sequence"/>
</dbReference>
<evidence type="ECO:0000256" key="1">
    <source>
        <dbReference type="ARBA" id="ARBA00001678"/>
    </source>
</evidence>
<comment type="caution">
    <text evidence="7">The sequence shown here is derived from an EMBL/GenBank/DDBJ whole genome shotgun (WGS) entry which is preliminary data.</text>
</comment>
<gene>
    <name evidence="7" type="ORF">HCU67_02090</name>
</gene>
<dbReference type="SUPFAM" id="SSF110997">
    <property type="entry name" value="Sporulation related repeat"/>
    <property type="match status" value="1"/>
</dbReference>
<keyword evidence="3" id="KW-0378">Hydrolase</keyword>
<evidence type="ECO:0000256" key="4">
    <source>
        <dbReference type="ARBA" id="ARBA00023295"/>
    </source>
</evidence>
<dbReference type="Gene3D" id="3.20.20.80">
    <property type="entry name" value="Glycosidases"/>
    <property type="match status" value="1"/>
</dbReference>
<reference evidence="7 8" key="1">
    <citation type="submission" date="2020-04" db="EMBL/GenBank/DDBJ databases">
        <authorList>
            <person name="Yoon J."/>
        </authorList>
    </citation>
    <scope>NUCLEOTIDE SEQUENCE [LARGE SCALE GENOMIC DNA]</scope>
    <source>
        <strain evidence="7 8">DJ-13</strain>
    </source>
</reference>
<sequence>MKRSRLFYRAVILGVFVIANFFILRGIGSLLAFVKSGADREQMMAKVLKVNDYYKPVFNWKNLENPGRDFIEKNQGEVQRDYTDSWYVKNLNQSVNTTKGIADFYTDSSRVNLFRTIEFNKKNDIKIHGTTLSHNIDINFFSADGKLVAFDDKNVHEVYRIFQNDSLVRQQEVFSDYKIVMLLEDGFWRIRHMVRSNSKDSAITISEEPKDGFVQRRGKQLLLNDEPFYIRGVNYYPKESPWAMFGNKFNDTIINQDFRKIDSLGFNTARIFVNYNEFGKEEVKVKMVEQLKRTLDLAEKNNLKLIVTLFDFFGKYDIINWTLTEQHLKGVVKPLNKHRAILAWDIKNEADLDMQVHSEGQVTSWLDFALRRLKYYAPNHLSTIGWLHPHPHFAKKSGTDIFTFHFYEALDGFEKAYDNWAEQTDKPLVVGEFGIHSWGKAFMGNSPEEQKEHYQLIMDKIEKGEKHFIAWTLYDFPDIPKEIFGIFPWRTLPQKNMGLLDVDGNPKMVMEVFKDLGISPNQHFVPFEDHEFENGLLENNETLENVAPVTSNPERKEKEVDTIVVALETEKNSVQTKLAPETKNEECNQGWASGNYLVSGAFGVQNNAKKQIAHFRSLNLNANCYFDWRKNLYYVVFGPYRTEADAKENLVLLKNSGVDDAWLLRK</sequence>
<dbReference type="RefSeq" id="WP_168550954.1">
    <property type="nucleotide sequence ID" value="NZ_JAAWWL010000001.1"/>
</dbReference>
<feature type="domain" description="SPOR" evidence="6">
    <location>
        <begin position="589"/>
        <end position="666"/>
    </location>
</feature>
<keyword evidence="5" id="KW-0472">Membrane</keyword>
<dbReference type="EC" id="3.2.1.78" evidence="2"/>
<evidence type="ECO:0000256" key="5">
    <source>
        <dbReference type="SAM" id="Phobius"/>
    </source>
</evidence>
<keyword evidence="5" id="KW-1133">Transmembrane helix</keyword>
<keyword evidence="4" id="KW-0326">Glycosidase</keyword>
<dbReference type="PANTHER" id="PTHR31451:SF66">
    <property type="entry name" value="GLYCOSIDE HYDROLASE FAMILY 5 DOMAIN-CONTAINING PROTEIN"/>
    <property type="match status" value="1"/>
</dbReference>
<accession>A0ABX1GPM1</accession>
<dbReference type="EMBL" id="JAAWWL010000001">
    <property type="protein sequence ID" value="NKI30717.1"/>
    <property type="molecule type" value="Genomic_DNA"/>
</dbReference>